<sequence>MTGQRLRASGFSVAHLWTVTWRCMHMRVTRPAIWVVAIDNWTWGIICPLKVLYRL</sequence>
<reference evidence="1" key="1">
    <citation type="submission" date="2020-11" db="EMBL/GenBank/DDBJ databases">
        <authorList>
            <consortium name="DOE Joint Genome Institute"/>
            <person name="Ahrendt S."/>
            <person name="Riley R."/>
            <person name="Andreopoulos W."/>
            <person name="Labutti K."/>
            <person name="Pangilinan J."/>
            <person name="Ruiz-Duenas F.J."/>
            <person name="Barrasa J.M."/>
            <person name="Sanchez-Garcia M."/>
            <person name="Camarero S."/>
            <person name="Miyauchi S."/>
            <person name="Serrano A."/>
            <person name="Linde D."/>
            <person name="Babiker R."/>
            <person name="Drula E."/>
            <person name="Ayuso-Fernandez I."/>
            <person name="Pacheco R."/>
            <person name="Padilla G."/>
            <person name="Ferreira P."/>
            <person name="Barriuso J."/>
            <person name="Kellner H."/>
            <person name="Castanera R."/>
            <person name="Alfaro M."/>
            <person name="Ramirez L."/>
            <person name="Pisabarro A.G."/>
            <person name="Kuo A."/>
            <person name="Tritt A."/>
            <person name="Lipzen A."/>
            <person name="He G."/>
            <person name="Yan M."/>
            <person name="Ng V."/>
            <person name="Cullen D."/>
            <person name="Martin F."/>
            <person name="Rosso M.-N."/>
            <person name="Henrissat B."/>
            <person name="Hibbett D."/>
            <person name="Martinez A.T."/>
            <person name="Grigoriev I.V."/>
        </authorList>
    </citation>
    <scope>NUCLEOTIDE SEQUENCE</scope>
    <source>
        <strain evidence="1">AH 40177</strain>
    </source>
</reference>
<proteinExistence type="predicted"/>
<gene>
    <name evidence="1" type="ORF">BDP27DRAFT_738068</name>
</gene>
<dbReference type="EMBL" id="JADNRY010000053">
    <property type="protein sequence ID" value="KAF9069231.1"/>
    <property type="molecule type" value="Genomic_DNA"/>
</dbReference>
<organism evidence="1 2">
    <name type="scientific">Rhodocollybia butyracea</name>
    <dbReference type="NCBI Taxonomy" id="206335"/>
    <lineage>
        <taxon>Eukaryota</taxon>
        <taxon>Fungi</taxon>
        <taxon>Dikarya</taxon>
        <taxon>Basidiomycota</taxon>
        <taxon>Agaricomycotina</taxon>
        <taxon>Agaricomycetes</taxon>
        <taxon>Agaricomycetidae</taxon>
        <taxon>Agaricales</taxon>
        <taxon>Marasmiineae</taxon>
        <taxon>Omphalotaceae</taxon>
        <taxon>Rhodocollybia</taxon>
    </lineage>
</organism>
<evidence type="ECO:0000313" key="1">
    <source>
        <dbReference type="EMBL" id="KAF9069231.1"/>
    </source>
</evidence>
<dbReference type="Proteomes" id="UP000772434">
    <property type="component" value="Unassembled WGS sequence"/>
</dbReference>
<accession>A0A9P5PNQ4</accession>
<name>A0A9P5PNQ4_9AGAR</name>
<dbReference type="AlphaFoldDB" id="A0A9P5PNQ4"/>
<comment type="caution">
    <text evidence="1">The sequence shown here is derived from an EMBL/GenBank/DDBJ whole genome shotgun (WGS) entry which is preliminary data.</text>
</comment>
<keyword evidence="2" id="KW-1185">Reference proteome</keyword>
<protein>
    <submittedName>
        <fullName evidence="1">Uncharacterized protein</fullName>
    </submittedName>
</protein>
<evidence type="ECO:0000313" key="2">
    <source>
        <dbReference type="Proteomes" id="UP000772434"/>
    </source>
</evidence>